<dbReference type="EMBL" id="MEWG01000008">
    <property type="protein sequence ID" value="OGC78044.1"/>
    <property type="molecule type" value="Genomic_DNA"/>
</dbReference>
<evidence type="ECO:0000313" key="1">
    <source>
        <dbReference type="EMBL" id="OGC78044.1"/>
    </source>
</evidence>
<dbReference type="PANTHER" id="PTHR12631">
    <property type="entry name" value="ALPHA-L-IDURONIDASE"/>
    <property type="match status" value="1"/>
</dbReference>
<dbReference type="SUPFAM" id="SSF51445">
    <property type="entry name" value="(Trans)glycosidases"/>
    <property type="match status" value="1"/>
</dbReference>
<protein>
    <recommendedName>
        <fullName evidence="3">Asl1-like glycosyl hydrolase catalytic domain-containing protein</fullName>
    </recommendedName>
</protein>
<dbReference type="InterPro" id="IPR017853">
    <property type="entry name" value="GH"/>
</dbReference>
<name>A0A1F4X8N6_UNCKA</name>
<organism evidence="1 2">
    <name type="scientific">candidate division WWE3 bacterium RIFOXYD1_FULL_39_9</name>
    <dbReference type="NCBI Taxonomy" id="1802649"/>
    <lineage>
        <taxon>Bacteria</taxon>
        <taxon>Katanobacteria</taxon>
    </lineage>
</organism>
<dbReference type="InterPro" id="IPR051923">
    <property type="entry name" value="Glycosyl_Hydrolase_39"/>
</dbReference>
<comment type="caution">
    <text evidence="1">The sequence shown here is derived from an EMBL/GenBank/DDBJ whole genome shotgun (WGS) entry which is preliminary data.</text>
</comment>
<dbReference type="PANTHER" id="PTHR12631:SF10">
    <property type="entry name" value="BETA-XYLOSIDASE-LIKE PROTEIN-RELATED"/>
    <property type="match status" value="1"/>
</dbReference>
<sequence length="394" mass="45875">MVIRKISILIIIVLLAAAGAGYKFLDNNTKENLTRRVEGFKSLVPPINILCSYSDKLDYYYFTGDNPLWEKNNKFGIYVYAENADFFEIAQKLVNSNGGKWGYVLIPYNVKDNDVDKWTRVFEQLNSKQLIPIIQLWDVEVSDYKRQTDRAAEFLNSFKWPIRFRYISVYNEPNDEKFWYGRVDPKEYAEILEYTIDSFKAENADFVLMNGALNTSAPSNNSSMDAFAYMRAMNDAVPGIFEKLDAWASHSYPQPNFSGSPYVSGRWSIRAYDLELDYLKKSLDVEKGLPVFITETGWAHAEGDAYNDQFLPVETIAEYFRIAYEEVWLKDDRVRAVTPFTIRYDPPFDHFSWINKDKVPYKHYDELRKIKKVKGEPPVLQSATINLRRCAEDE</sequence>
<evidence type="ECO:0000313" key="2">
    <source>
        <dbReference type="Proteomes" id="UP000176815"/>
    </source>
</evidence>
<accession>A0A1F4X8N6</accession>
<evidence type="ECO:0008006" key="3">
    <source>
        <dbReference type="Google" id="ProtNLM"/>
    </source>
</evidence>
<reference evidence="1 2" key="1">
    <citation type="journal article" date="2016" name="Nat. Commun.">
        <title>Thousands of microbial genomes shed light on interconnected biogeochemical processes in an aquifer system.</title>
        <authorList>
            <person name="Anantharaman K."/>
            <person name="Brown C.T."/>
            <person name="Hug L.A."/>
            <person name="Sharon I."/>
            <person name="Castelle C.J."/>
            <person name="Probst A.J."/>
            <person name="Thomas B.C."/>
            <person name="Singh A."/>
            <person name="Wilkins M.J."/>
            <person name="Karaoz U."/>
            <person name="Brodie E.L."/>
            <person name="Williams K.H."/>
            <person name="Hubbard S.S."/>
            <person name="Banfield J.F."/>
        </authorList>
    </citation>
    <scope>NUCLEOTIDE SEQUENCE [LARGE SCALE GENOMIC DNA]</scope>
</reference>
<dbReference type="GO" id="GO:0004553">
    <property type="term" value="F:hydrolase activity, hydrolyzing O-glycosyl compounds"/>
    <property type="evidence" value="ECO:0007669"/>
    <property type="project" value="TreeGrafter"/>
</dbReference>
<dbReference type="Gene3D" id="3.20.20.80">
    <property type="entry name" value="Glycosidases"/>
    <property type="match status" value="1"/>
</dbReference>
<gene>
    <name evidence="1" type="ORF">A2619_03115</name>
</gene>
<proteinExistence type="predicted"/>
<dbReference type="AlphaFoldDB" id="A0A1F4X8N6"/>
<dbReference type="Proteomes" id="UP000176815">
    <property type="component" value="Unassembled WGS sequence"/>
</dbReference>